<reference evidence="2" key="1">
    <citation type="submission" date="2017-09" db="EMBL/GenBank/DDBJ databases">
        <title>Depth-based differentiation of microbial function through sediment-hosted aquifers and enrichment of novel symbionts in the deep terrestrial subsurface.</title>
        <authorList>
            <person name="Probst A.J."/>
            <person name="Ladd B."/>
            <person name="Jarett J.K."/>
            <person name="Geller-Mcgrath D.E."/>
            <person name="Sieber C.M.K."/>
            <person name="Emerson J.B."/>
            <person name="Anantharaman K."/>
            <person name="Thomas B.C."/>
            <person name="Malmstrom R."/>
            <person name="Stieglmeier M."/>
            <person name="Klingl A."/>
            <person name="Woyke T."/>
            <person name="Ryan C.M."/>
            <person name="Banfield J.F."/>
        </authorList>
    </citation>
    <scope>NUCLEOTIDE SEQUENCE [LARGE SCALE GENOMIC DNA]</scope>
</reference>
<feature type="non-terminal residue" evidence="1">
    <location>
        <position position="196"/>
    </location>
</feature>
<gene>
    <name evidence="1" type="ORF">COU01_01085</name>
</gene>
<dbReference type="Proteomes" id="UP000228510">
    <property type="component" value="Unassembled WGS sequence"/>
</dbReference>
<proteinExistence type="predicted"/>
<sequence length="196" mass="20953">SGGASNNITMRALTYDADTIYTNSANNTLNTTVTQQLPVCAGANCNANANIVLKSQHDRVCSEWLACRSYALVNDDTRQNQKICYDIGACDGLDEGNQCKSWVAPEKKNQTVELPSASPIDDGKVIDVKSIANTTGYSQIGFWNGTTNTNGPTEGSFTLGSMEQTGDLTIVPNGNFEITNTAGVPSGWMLRRNDSG</sequence>
<dbReference type="EMBL" id="PFAT01000019">
    <property type="protein sequence ID" value="PIR92533.1"/>
    <property type="molecule type" value="Genomic_DNA"/>
</dbReference>
<accession>A0A2H0V0C4</accession>
<evidence type="ECO:0000313" key="1">
    <source>
        <dbReference type="EMBL" id="PIR92533.1"/>
    </source>
</evidence>
<evidence type="ECO:0000313" key="2">
    <source>
        <dbReference type="Proteomes" id="UP000228510"/>
    </source>
</evidence>
<dbReference type="AlphaFoldDB" id="A0A2H0V0C4"/>
<name>A0A2H0V0C4_9BACT</name>
<feature type="non-terminal residue" evidence="1">
    <location>
        <position position="1"/>
    </location>
</feature>
<protein>
    <submittedName>
        <fullName evidence="1">Uncharacterized protein</fullName>
    </submittedName>
</protein>
<organism evidence="1 2">
    <name type="scientific">Candidatus Falkowbacteria bacterium CG10_big_fil_rev_8_21_14_0_10_44_15</name>
    <dbReference type="NCBI Taxonomy" id="1974569"/>
    <lineage>
        <taxon>Bacteria</taxon>
        <taxon>Candidatus Falkowiibacteriota</taxon>
    </lineage>
</organism>
<comment type="caution">
    <text evidence="1">The sequence shown here is derived from an EMBL/GenBank/DDBJ whole genome shotgun (WGS) entry which is preliminary data.</text>
</comment>